<sequence>MIPIPCEYRNRDIKRRQEGRSQRGSSCQVVCSLTSTSISLVVKVASTYPRSSTTSPSKIPEACVIHPTATVPGIPTPERKKRRYERGSEVRKKIFTASRSGISARCLAPAIAQDFASSFIFAIRATVFISMMGSQATQVAMASQIFLVYLQSASRCRDVSSVHRQRGQTPLFCQPLIASRSEVQTQF</sequence>
<reference evidence="1" key="1">
    <citation type="journal article" date="2003" name="Science">
        <title>In-depth view of structure, activity, and evolution of rice chromosome 10.</title>
        <authorList>
            <consortium name="Rice Chromosome 10 Sequencing Consortium"/>
        </authorList>
    </citation>
    <scope>NUCLEOTIDE SEQUENCE [LARGE SCALE GENOMIC DNA]</scope>
</reference>
<organism evidence="1">
    <name type="scientific">Oryza sativa subsp. japonica</name>
    <name type="common">Rice</name>
    <dbReference type="NCBI Taxonomy" id="39947"/>
    <lineage>
        <taxon>Eukaryota</taxon>
        <taxon>Viridiplantae</taxon>
        <taxon>Streptophyta</taxon>
        <taxon>Embryophyta</taxon>
        <taxon>Tracheophyta</taxon>
        <taxon>Spermatophyta</taxon>
        <taxon>Magnoliopsida</taxon>
        <taxon>Liliopsida</taxon>
        <taxon>Poales</taxon>
        <taxon>Poaceae</taxon>
        <taxon>BOP clade</taxon>
        <taxon>Oryzoideae</taxon>
        <taxon>Oryzeae</taxon>
        <taxon>Oryzinae</taxon>
        <taxon>Oryza</taxon>
        <taxon>Oryza sativa</taxon>
    </lineage>
</organism>
<evidence type="ECO:0000313" key="1">
    <source>
        <dbReference type="EMBL" id="ABB46750.1"/>
    </source>
</evidence>
<proteinExistence type="predicted"/>
<dbReference type="AlphaFoldDB" id="Q33B24"/>
<gene>
    <name evidence="1" type="ordered locus">LOC_Os10g05740</name>
</gene>
<dbReference type="EMBL" id="DP000086">
    <property type="protein sequence ID" value="ABB46750.1"/>
    <property type="molecule type" value="Genomic_DNA"/>
</dbReference>
<accession>Q33B24</accession>
<name>Q33B24_ORYSJ</name>
<reference evidence="1" key="2">
    <citation type="submission" date="2003-05" db="EMBL/GenBank/DDBJ databases">
        <authorList>
            <person name="Buell C.R."/>
            <person name="Wing R.A."/>
            <person name="McCombie W.R."/>
            <person name="Messing J."/>
            <person name="Yuan Q."/>
            <person name="Ouyang S."/>
        </authorList>
    </citation>
    <scope>NUCLEOTIDE SEQUENCE</scope>
</reference>
<reference evidence="1" key="3">
    <citation type="submission" date="2006-07" db="EMBL/GenBank/DDBJ databases">
        <authorList>
            <person name="Buell R."/>
        </authorList>
    </citation>
    <scope>NUCLEOTIDE SEQUENCE</scope>
</reference>
<protein>
    <submittedName>
        <fullName evidence="1">Uncharacterized protein</fullName>
    </submittedName>
</protein>